<keyword evidence="1" id="KW-0472">Membrane</keyword>
<evidence type="ECO:0000313" key="2">
    <source>
        <dbReference type="EMBL" id="RDD85123.1"/>
    </source>
</evidence>
<proteinExistence type="predicted"/>
<name>A0A369UXY0_9ACTN</name>
<dbReference type="Proteomes" id="UP000253742">
    <property type="component" value="Unassembled WGS sequence"/>
</dbReference>
<feature type="transmembrane region" description="Helical" evidence="1">
    <location>
        <begin position="44"/>
        <end position="66"/>
    </location>
</feature>
<keyword evidence="1" id="KW-1133">Transmembrane helix</keyword>
<evidence type="ECO:0000256" key="1">
    <source>
        <dbReference type="SAM" id="Phobius"/>
    </source>
</evidence>
<keyword evidence="1" id="KW-0812">Transmembrane</keyword>
<accession>A0A369UXY0</accession>
<dbReference type="EMBL" id="QQBH01000030">
    <property type="protein sequence ID" value="RDD85123.1"/>
    <property type="molecule type" value="Genomic_DNA"/>
</dbReference>
<sequence length="73" mass="7578">MDELPEEVPDNHDTRRAAIGVILLISIFTTLLAELAVATVGAGLAVTAISGLGVFSGSLGIGYHIIKKLGYAR</sequence>
<evidence type="ECO:0000313" key="3">
    <source>
        <dbReference type="Proteomes" id="UP000253742"/>
    </source>
</evidence>
<gene>
    <name evidence="2" type="ORF">DVZ84_31905</name>
</gene>
<comment type="caution">
    <text evidence="2">The sequence shown here is derived from an EMBL/GenBank/DDBJ whole genome shotgun (WGS) entry which is preliminary data.</text>
</comment>
<organism evidence="2 3">
    <name type="scientific">Streptomyces parvulus</name>
    <dbReference type="NCBI Taxonomy" id="146923"/>
    <lineage>
        <taxon>Bacteria</taxon>
        <taxon>Bacillati</taxon>
        <taxon>Actinomycetota</taxon>
        <taxon>Actinomycetes</taxon>
        <taxon>Kitasatosporales</taxon>
        <taxon>Streptomycetaceae</taxon>
        <taxon>Streptomyces</taxon>
    </lineage>
</organism>
<feature type="transmembrane region" description="Helical" evidence="1">
    <location>
        <begin position="17"/>
        <end position="38"/>
    </location>
</feature>
<reference evidence="2 3" key="1">
    <citation type="submission" date="2018-07" db="EMBL/GenBank/DDBJ databases">
        <title>Genome guided investigation of antibiotics producing actinomycetales strain isolated from a Macau mangrove ecosystem.</title>
        <authorList>
            <person name="Hu D."/>
        </authorList>
    </citation>
    <scope>NUCLEOTIDE SEQUENCE [LARGE SCALE GENOMIC DNA]</scope>
    <source>
        <strain evidence="2 3">2297</strain>
    </source>
</reference>
<protein>
    <submittedName>
        <fullName evidence="2">Uncharacterized protein</fullName>
    </submittedName>
</protein>
<dbReference type="AlphaFoldDB" id="A0A369UXY0"/>